<dbReference type="EMBL" id="PISE01000037">
    <property type="protein sequence ID" value="PKG22650.1"/>
    <property type="molecule type" value="Genomic_DNA"/>
</dbReference>
<accession>A0A2N0YZG0</accession>
<evidence type="ECO:0000313" key="3">
    <source>
        <dbReference type="Proteomes" id="UP000233375"/>
    </source>
</evidence>
<proteinExistence type="predicted"/>
<dbReference type="InterPro" id="IPR000182">
    <property type="entry name" value="GNAT_dom"/>
</dbReference>
<protein>
    <submittedName>
        <fullName evidence="2">GNAT family N-acetyltransferase</fullName>
    </submittedName>
</protein>
<evidence type="ECO:0000259" key="1">
    <source>
        <dbReference type="PROSITE" id="PS51186"/>
    </source>
</evidence>
<comment type="caution">
    <text evidence="2">The sequence shown here is derived from an EMBL/GenBank/DDBJ whole genome shotgun (WGS) entry which is preliminary data.</text>
</comment>
<name>A0A2N0YZG0_9BACI</name>
<dbReference type="Proteomes" id="UP000233375">
    <property type="component" value="Unassembled WGS sequence"/>
</dbReference>
<dbReference type="PROSITE" id="PS51186">
    <property type="entry name" value="GNAT"/>
    <property type="match status" value="1"/>
</dbReference>
<dbReference type="OrthoDB" id="9796381at2"/>
<evidence type="ECO:0000313" key="2">
    <source>
        <dbReference type="EMBL" id="PKG22650.1"/>
    </source>
</evidence>
<dbReference type="AlphaFoldDB" id="A0A2N0YZG0"/>
<dbReference type="Gene3D" id="3.40.630.30">
    <property type="match status" value="1"/>
</dbReference>
<feature type="domain" description="N-acetyltransferase" evidence="1">
    <location>
        <begin position="1"/>
        <end position="167"/>
    </location>
</feature>
<keyword evidence="2" id="KW-0808">Transferase</keyword>
<dbReference type="InterPro" id="IPR016181">
    <property type="entry name" value="Acyl_CoA_acyltransferase"/>
</dbReference>
<dbReference type="GO" id="GO:0016747">
    <property type="term" value="F:acyltransferase activity, transferring groups other than amino-acyl groups"/>
    <property type="evidence" value="ECO:0007669"/>
    <property type="project" value="InterPro"/>
</dbReference>
<dbReference type="SUPFAM" id="SSF55729">
    <property type="entry name" value="Acyl-CoA N-acyltransferases (Nat)"/>
    <property type="match status" value="1"/>
</dbReference>
<dbReference type="Pfam" id="PF00583">
    <property type="entry name" value="Acetyltransf_1"/>
    <property type="match status" value="1"/>
</dbReference>
<dbReference type="RefSeq" id="WP_101178200.1">
    <property type="nucleotide sequence ID" value="NZ_PISE01000037.1"/>
</dbReference>
<sequence length="167" mass="19354">MKFRKSKTSDVKSIMKIVSQAQKFFKDQGIDQWQNGYPNEDTIIEDIKNAESYVLVKDDEVVATSMVTFKEDLSYESIYEGQWLSNNKYATIHRVAVSNTHKRLGLSTKIIKYIEKLCIDNDVHSIKVDTHKENIPMQKTLKKNGFEYCGIIYIDSSSERIAFEKLL</sequence>
<gene>
    <name evidence="2" type="ORF">CWS01_16100</name>
</gene>
<keyword evidence="3" id="KW-1185">Reference proteome</keyword>
<organism evidence="2 3">
    <name type="scientific">Niallia nealsonii</name>
    <dbReference type="NCBI Taxonomy" id="115979"/>
    <lineage>
        <taxon>Bacteria</taxon>
        <taxon>Bacillati</taxon>
        <taxon>Bacillota</taxon>
        <taxon>Bacilli</taxon>
        <taxon>Bacillales</taxon>
        <taxon>Bacillaceae</taxon>
        <taxon>Niallia</taxon>
    </lineage>
</organism>
<reference evidence="2 3" key="1">
    <citation type="journal article" date="2003" name="Int. J. Syst. Evol. Microbiol.">
        <title>Bacillus nealsonii sp. nov., isolated from a spacecraft-assembly facility, whose spores are gamma-radiation resistant.</title>
        <authorList>
            <person name="Venkateswaran K."/>
            <person name="Kempf M."/>
            <person name="Chen F."/>
            <person name="Satomi M."/>
            <person name="Nicholson W."/>
            <person name="Kern R."/>
        </authorList>
    </citation>
    <scope>NUCLEOTIDE SEQUENCE [LARGE SCALE GENOMIC DNA]</scope>
    <source>
        <strain evidence="2 3">FO-92</strain>
    </source>
</reference>